<dbReference type="Proteomes" id="UP000466442">
    <property type="component" value="Unassembled WGS sequence"/>
</dbReference>
<dbReference type="PANTHER" id="PTHR12669:SF12">
    <property type="entry name" value="EUKARYOTIC TRANSLATION INITIATION FACTOR 4E-BINDING PROTEIN"/>
    <property type="match status" value="1"/>
</dbReference>
<dbReference type="InterPro" id="IPR008606">
    <property type="entry name" value="EIF4EBP"/>
</dbReference>
<feature type="region of interest" description="Disordered" evidence="4">
    <location>
        <begin position="22"/>
        <end position="76"/>
    </location>
</feature>
<dbReference type="GO" id="GO:0008190">
    <property type="term" value="F:eukaryotic initiation factor 4E binding"/>
    <property type="evidence" value="ECO:0007669"/>
    <property type="project" value="InterPro"/>
</dbReference>
<accession>A0A6A4KA35</accession>
<dbReference type="GO" id="GO:0005737">
    <property type="term" value="C:cytoplasm"/>
    <property type="evidence" value="ECO:0007669"/>
    <property type="project" value="TreeGrafter"/>
</dbReference>
<evidence type="ECO:0000313" key="6">
    <source>
        <dbReference type="Proteomes" id="UP000466442"/>
    </source>
</evidence>
<keyword evidence="6" id="KW-1185">Reference proteome</keyword>
<comment type="similarity">
    <text evidence="1">Belongs to the eIF4E-binding protein family.</text>
</comment>
<dbReference type="EMBL" id="WIXP02000003">
    <property type="protein sequence ID" value="KAF6213575.1"/>
    <property type="molecule type" value="Genomic_DNA"/>
</dbReference>
<sequence>KKNLVVKGTRIVYERSTLMHLRNSPLSQTPPNLSEFPGIGKGSPDPIKITSIKENGVRKSPQKTNSADDDQFEMDL</sequence>
<dbReference type="OrthoDB" id="19729at2759"/>
<organism evidence="5 6">
    <name type="scientific">Apolygus lucorum</name>
    <name type="common">Small green plant bug</name>
    <name type="synonym">Lygocoris lucorum</name>
    <dbReference type="NCBI Taxonomy" id="248454"/>
    <lineage>
        <taxon>Eukaryota</taxon>
        <taxon>Metazoa</taxon>
        <taxon>Ecdysozoa</taxon>
        <taxon>Arthropoda</taxon>
        <taxon>Hexapoda</taxon>
        <taxon>Insecta</taxon>
        <taxon>Pterygota</taxon>
        <taxon>Neoptera</taxon>
        <taxon>Paraneoptera</taxon>
        <taxon>Hemiptera</taxon>
        <taxon>Heteroptera</taxon>
        <taxon>Panheteroptera</taxon>
        <taxon>Cimicomorpha</taxon>
        <taxon>Miridae</taxon>
        <taxon>Mirini</taxon>
        <taxon>Apolygus</taxon>
    </lineage>
</organism>
<evidence type="ECO:0000256" key="1">
    <source>
        <dbReference type="ARBA" id="ARBA00005480"/>
    </source>
</evidence>
<gene>
    <name evidence="5" type="ORF">GE061_011296</name>
</gene>
<dbReference type="Pfam" id="PF05456">
    <property type="entry name" value="eIF_4EBP"/>
    <property type="match status" value="1"/>
</dbReference>
<dbReference type="PANTHER" id="PTHR12669">
    <property type="entry name" value="EUKARYOTIC TRANSLATION INITIATION FACTOR 4E-BINDING PROTEIN"/>
    <property type="match status" value="1"/>
</dbReference>
<protein>
    <submittedName>
        <fullName evidence="5">Uncharacterized protein</fullName>
    </submittedName>
</protein>
<evidence type="ECO:0000256" key="4">
    <source>
        <dbReference type="SAM" id="MobiDB-lite"/>
    </source>
</evidence>
<feature type="compositionally biased region" description="Acidic residues" evidence="4">
    <location>
        <begin position="67"/>
        <end position="76"/>
    </location>
</feature>
<proteinExistence type="inferred from homology"/>
<keyword evidence="3" id="KW-0652">Protein synthesis inhibitor</keyword>
<reference evidence="5" key="1">
    <citation type="journal article" date="2021" name="Mol. Ecol. Resour.">
        <title>Apolygus lucorum genome provides insights into omnivorousness and mesophyll feeding.</title>
        <authorList>
            <person name="Liu Y."/>
            <person name="Liu H."/>
            <person name="Wang H."/>
            <person name="Huang T."/>
            <person name="Liu B."/>
            <person name="Yang B."/>
            <person name="Yin L."/>
            <person name="Li B."/>
            <person name="Zhang Y."/>
            <person name="Zhang S."/>
            <person name="Jiang F."/>
            <person name="Zhang X."/>
            <person name="Ren Y."/>
            <person name="Wang B."/>
            <person name="Wang S."/>
            <person name="Lu Y."/>
            <person name="Wu K."/>
            <person name="Fan W."/>
            <person name="Wang G."/>
        </authorList>
    </citation>
    <scope>NUCLEOTIDE SEQUENCE</scope>
    <source>
        <strain evidence="5">12Hb</strain>
    </source>
</reference>
<keyword evidence="2" id="KW-0810">Translation regulation</keyword>
<feature type="non-terminal residue" evidence="5">
    <location>
        <position position="76"/>
    </location>
</feature>
<evidence type="ECO:0000313" key="5">
    <source>
        <dbReference type="EMBL" id="KAF6213575.1"/>
    </source>
</evidence>
<name>A0A6A4KA35_APOLU</name>
<dbReference type="GO" id="GO:0045947">
    <property type="term" value="P:negative regulation of translational initiation"/>
    <property type="evidence" value="ECO:0007669"/>
    <property type="project" value="InterPro"/>
</dbReference>
<comment type="caution">
    <text evidence="5">The sequence shown here is derived from an EMBL/GenBank/DDBJ whole genome shotgun (WGS) entry which is preliminary data.</text>
</comment>
<evidence type="ECO:0000256" key="2">
    <source>
        <dbReference type="ARBA" id="ARBA00022845"/>
    </source>
</evidence>
<dbReference type="AlphaFoldDB" id="A0A6A4KA35"/>
<evidence type="ECO:0000256" key="3">
    <source>
        <dbReference type="ARBA" id="ARBA00023193"/>
    </source>
</evidence>